<gene>
    <name evidence="2" type="ORF">PR002_g25737</name>
    <name evidence="3" type="ORF">PR003_g26946</name>
</gene>
<evidence type="ECO:0000313" key="4">
    <source>
        <dbReference type="Proteomes" id="UP000434957"/>
    </source>
</evidence>
<dbReference type="EMBL" id="QXFT01003619">
    <property type="protein sequence ID" value="KAE9284090.1"/>
    <property type="molecule type" value="Genomic_DNA"/>
</dbReference>
<reference evidence="2 5" key="1">
    <citation type="submission" date="2018-09" db="EMBL/GenBank/DDBJ databases">
        <title>Genomic investigation of the strawberry pathogen Phytophthora fragariae indicates pathogenicity is determined by transcriptional variation in three key races.</title>
        <authorList>
            <person name="Adams T.M."/>
            <person name="Armitage A.D."/>
            <person name="Sobczyk M.K."/>
            <person name="Bates H.J."/>
            <person name="Dunwell J.M."/>
            <person name="Nellist C.F."/>
            <person name="Harrison R.J."/>
        </authorList>
    </citation>
    <scope>NUCLEOTIDE SEQUENCE [LARGE SCALE GENOMIC DNA]</scope>
    <source>
        <strain evidence="2 5">SCRP324</strain>
        <strain evidence="3 4">SCRP333</strain>
    </source>
</reference>
<dbReference type="AlphaFoldDB" id="A0A6A3HWK4"/>
<sequence length="43" mass="4387">MAAPKGLVATVSTGFSILSVDTPPHNEHHRQPSGSGASDEDGK</sequence>
<dbReference type="EMBL" id="QXFU01003487">
    <property type="protein sequence ID" value="KAE8974989.1"/>
    <property type="molecule type" value="Genomic_DNA"/>
</dbReference>
<evidence type="ECO:0000313" key="3">
    <source>
        <dbReference type="EMBL" id="KAE9284090.1"/>
    </source>
</evidence>
<dbReference type="Proteomes" id="UP000435112">
    <property type="component" value="Unassembled WGS sequence"/>
</dbReference>
<dbReference type="Proteomes" id="UP000434957">
    <property type="component" value="Unassembled WGS sequence"/>
</dbReference>
<protein>
    <submittedName>
        <fullName evidence="2">Uncharacterized protein</fullName>
    </submittedName>
</protein>
<keyword evidence="4" id="KW-1185">Reference proteome</keyword>
<name>A0A6A3HWK4_9STRA</name>
<organism evidence="2 5">
    <name type="scientific">Phytophthora rubi</name>
    <dbReference type="NCBI Taxonomy" id="129364"/>
    <lineage>
        <taxon>Eukaryota</taxon>
        <taxon>Sar</taxon>
        <taxon>Stramenopiles</taxon>
        <taxon>Oomycota</taxon>
        <taxon>Peronosporomycetes</taxon>
        <taxon>Peronosporales</taxon>
        <taxon>Peronosporaceae</taxon>
        <taxon>Phytophthora</taxon>
    </lineage>
</organism>
<feature type="region of interest" description="Disordered" evidence="1">
    <location>
        <begin position="17"/>
        <end position="43"/>
    </location>
</feature>
<evidence type="ECO:0000313" key="2">
    <source>
        <dbReference type="EMBL" id="KAE8974989.1"/>
    </source>
</evidence>
<accession>A0A6A3HWK4</accession>
<evidence type="ECO:0000256" key="1">
    <source>
        <dbReference type="SAM" id="MobiDB-lite"/>
    </source>
</evidence>
<proteinExistence type="predicted"/>
<comment type="caution">
    <text evidence="2">The sequence shown here is derived from an EMBL/GenBank/DDBJ whole genome shotgun (WGS) entry which is preliminary data.</text>
</comment>
<dbReference type="OrthoDB" id="10273403at2759"/>
<evidence type="ECO:0000313" key="5">
    <source>
        <dbReference type="Proteomes" id="UP000435112"/>
    </source>
</evidence>